<evidence type="ECO:0000313" key="3">
    <source>
        <dbReference type="EMBL" id="TEB31142.1"/>
    </source>
</evidence>
<evidence type="ECO:0000259" key="2">
    <source>
        <dbReference type="PROSITE" id="PS50902"/>
    </source>
</evidence>
<dbReference type="InterPro" id="IPR005025">
    <property type="entry name" value="FMN_Rdtase-like_dom"/>
</dbReference>
<feature type="domain" description="Flavodoxin-like" evidence="2">
    <location>
        <begin position="6"/>
        <end position="170"/>
    </location>
</feature>
<dbReference type="Gene3D" id="3.40.50.360">
    <property type="match status" value="1"/>
</dbReference>
<evidence type="ECO:0000256" key="1">
    <source>
        <dbReference type="ARBA" id="ARBA00006961"/>
    </source>
</evidence>
<dbReference type="InterPro" id="IPR010089">
    <property type="entry name" value="Flavoprotein_WrbA-like"/>
</dbReference>
<dbReference type="FunFam" id="3.40.50.360:FF:000001">
    <property type="entry name" value="NAD(P)H dehydrogenase (Quinone) FQR1-like"/>
    <property type="match status" value="1"/>
</dbReference>
<dbReference type="EMBL" id="QPFP01000020">
    <property type="protein sequence ID" value="TEB31142.1"/>
    <property type="molecule type" value="Genomic_DNA"/>
</dbReference>
<comment type="caution">
    <text evidence="3">The sequence shown here is derived from an EMBL/GenBank/DDBJ whole genome shotgun (WGS) entry which is preliminary data.</text>
</comment>
<proteinExistence type="inferred from homology"/>
<dbReference type="Proteomes" id="UP000298030">
    <property type="component" value="Unassembled WGS sequence"/>
</dbReference>
<sequence length="203" mass="21513">MSVPKVAIIIHTTFGTIHKLAEAEKAGIEKAGGKVDLYQIPETLPADILAKMNAAPKPDYPIITPDKLAEYDAFLLGIPAAFGAIPSQWKSFLDSTGQIWATGGLAGKYAGVFVSTGGQGGGQEVTTISVLSTLVHHGIIFVPLGYTHALEQQGSLEEVHRGSPWAAGAFSGHGGSRKPSELEFEIARRQGVGFWNTVSKVKF</sequence>
<name>A0A4Y7TC50_COPMI</name>
<dbReference type="SUPFAM" id="SSF52218">
    <property type="entry name" value="Flavoproteins"/>
    <property type="match status" value="1"/>
</dbReference>
<organism evidence="3 4">
    <name type="scientific">Coprinellus micaceus</name>
    <name type="common">Glistening ink-cap mushroom</name>
    <name type="synonym">Coprinus micaceus</name>
    <dbReference type="NCBI Taxonomy" id="71717"/>
    <lineage>
        <taxon>Eukaryota</taxon>
        <taxon>Fungi</taxon>
        <taxon>Dikarya</taxon>
        <taxon>Basidiomycota</taxon>
        <taxon>Agaricomycotina</taxon>
        <taxon>Agaricomycetes</taxon>
        <taxon>Agaricomycetidae</taxon>
        <taxon>Agaricales</taxon>
        <taxon>Agaricineae</taxon>
        <taxon>Psathyrellaceae</taxon>
        <taxon>Coprinellus</taxon>
    </lineage>
</organism>
<protein>
    <submittedName>
        <fullName evidence="3">NADH-quinone oxidoreductase</fullName>
    </submittedName>
</protein>
<dbReference type="GO" id="GO:0016020">
    <property type="term" value="C:membrane"/>
    <property type="evidence" value="ECO:0007669"/>
    <property type="project" value="TreeGrafter"/>
</dbReference>
<accession>A0A4Y7TC50</accession>
<gene>
    <name evidence="3" type="ORF">FA13DRAFT_1852359</name>
</gene>
<dbReference type="Pfam" id="PF03358">
    <property type="entry name" value="FMN_red"/>
    <property type="match status" value="1"/>
</dbReference>
<dbReference type="AlphaFoldDB" id="A0A4Y7TC50"/>
<reference evidence="3 4" key="1">
    <citation type="journal article" date="2019" name="Nat. Ecol. Evol.">
        <title>Megaphylogeny resolves global patterns of mushroom evolution.</title>
        <authorList>
            <person name="Varga T."/>
            <person name="Krizsan K."/>
            <person name="Foldi C."/>
            <person name="Dima B."/>
            <person name="Sanchez-Garcia M."/>
            <person name="Sanchez-Ramirez S."/>
            <person name="Szollosi G.J."/>
            <person name="Szarkandi J.G."/>
            <person name="Papp V."/>
            <person name="Albert L."/>
            <person name="Andreopoulos W."/>
            <person name="Angelini C."/>
            <person name="Antonin V."/>
            <person name="Barry K.W."/>
            <person name="Bougher N.L."/>
            <person name="Buchanan P."/>
            <person name="Buyck B."/>
            <person name="Bense V."/>
            <person name="Catcheside P."/>
            <person name="Chovatia M."/>
            <person name="Cooper J."/>
            <person name="Damon W."/>
            <person name="Desjardin D."/>
            <person name="Finy P."/>
            <person name="Geml J."/>
            <person name="Haridas S."/>
            <person name="Hughes K."/>
            <person name="Justo A."/>
            <person name="Karasinski D."/>
            <person name="Kautmanova I."/>
            <person name="Kiss B."/>
            <person name="Kocsube S."/>
            <person name="Kotiranta H."/>
            <person name="LaButti K.M."/>
            <person name="Lechner B.E."/>
            <person name="Liimatainen K."/>
            <person name="Lipzen A."/>
            <person name="Lukacs Z."/>
            <person name="Mihaltcheva S."/>
            <person name="Morgado L.N."/>
            <person name="Niskanen T."/>
            <person name="Noordeloos M.E."/>
            <person name="Ohm R.A."/>
            <person name="Ortiz-Santana B."/>
            <person name="Ovrebo C."/>
            <person name="Racz N."/>
            <person name="Riley R."/>
            <person name="Savchenko A."/>
            <person name="Shiryaev A."/>
            <person name="Soop K."/>
            <person name="Spirin V."/>
            <person name="Szebenyi C."/>
            <person name="Tomsovsky M."/>
            <person name="Tulloss R.E."/>
            <person name="Uehling J."/>
            <person name="Grigoriev I.V."/>
            <person name="Vagvolgyi C."/>
            <person name="Papp T."/>
            <person name="Martin F.M."/>
            <person name="Miettinen O."/>
            <person name="Hibbett D.S."/>
            <person name="Nagy L.G."/>
        </authorList>
    </citation>
    <scope>NUCLEOTIDE SEQUENCE [LARGE SCALE GENOMIC DNA]</scope>
    <source>
        <strain evidence="3 4">FP101781</strain>
    </source>
</reference>
<dbReference type="STRING" id="71717.A0A4Y7TC50"/>
<keyword evidence="4" id="KW-1185">Reference proteome</keyword>
<dbReference type="InterPro" id="IPR029039">
    <property type="entry name" value="Flavoprotein-like_sf"/>
</dbReference>
<dbReference type="InterPro" id="IPR008254">
    <property type="entry name" value="Flavodoxin/NO_synth"/>
</dbReference>
<dbReference type="PANTHER" id="PTHR30546:SF23">
    <property type="entry name" value="FLAVOPROTEIN-LIKE PROTEIN YCP4-RELATED"/>
    <property type="match status" value="1"/>
</dbReference>
<dbReference type="NCBIfam" id="TIGR01755">
    <property type="entry name" value="flav_wrbA"/>
    <property type="match status" value="1"/>
</dbReference>
<evidence type="ECO:0000313" key="4">
    <source>
        <dbReference type="Proteomes" id="UP000298030"/>
    </source>
</evidence>
<dbReference type="GO" id="GO:0010181">
    <property type="term" value="F:FMN binding"/>
    <property type="evidence" value="ECO:0007669"/>
    <property type="project" value="InterPro"/>
</dbReference>
<dbReference type="GO" id="GO:0003955">
    <property type="term" value="F:NAD(P)H dehydrogenase (quinone) activity"/>
    <property type="evidence" value="ECO:0007669"/>
    <property type="project" value="InterPro"/>
</dbReference>
<dbReference type="NCBIfam" id="NF002999">
    <property type="entry name" value="PRK03767.1"/>
    <property type="match status" value="1"/>
</dbReference>
<dbReference type="OrthoDB" id="504689at2759"/>
<dbReference type="PANTHER" id="PTHR30546">
    <property type="entry name" value="FLAVODOXIN-RELATED PROTEIN WRBA-RELATED"/>
    <property type="match status" value="1"/>
</dbReference>
<comment type="similarity">
    <text evidence="1">Belongs to the WrbA family.</text>
</comment>
<dbReference type="PROSITE" id="PS50902">
    <property type="entry name" value="FLAVODOXIN_LIKE"/>
    <property type="match status" value="1"/>
</dbReference>